<dbReference type="Gene3D" id="1.10.530.10">
    <property type="match status" value="1"/>
</dbReference>
<dbReference type="InterPro" id="IPR023346">
    <property type="entry name" value="Lysozyme-like_dom_sf"/>
</dbReference>
<evidence type="ECO:0000256" key="1">
    <source>
        <dbReference type="ARBA" id="ARBA00007734"/>
    </source>
</evidence>
<protein>
    <submittedName>
        <fullName evidence="5">Lytic transglycosylase domain-containing protein</fullName>
    </submittedName>
</protein>
<evidence type="ECO:0000259" key="4">
    <source>
        <dbReference type="Pfam" id="PF01464"/>
    </source>
</evidence>
<organism evidence="5 6">
    <name type="scientific">Pyxidicoccus fallax</name>
    <dbReference type="NCBI Taxonomy" id="394095"/>
    <lineage>
        <taxon>Bacteria</taxon>
        <taxon>Pseudomonadati</taxon>
        <taxon>Myxococcota</taxon>
        <taxon>Myxococcia</taxon>
        <taxon>Myxococcales</taxon>
        <taxon>Cystobacterineae</taxon>
        <taxon>Myxococcaceae</taxon>
        <taxon>Pyxidicoccus</taxon>
    </lineage>
</organism>
<comment type="caution">
    <text evidence="5">The sequence shown here is derived from an EMBL/GenBank/DDBJ whole genome shotgun (WGS) entry which is preliminary data.</text>
</comment>
<keyword evidence="3" id="KW-0812">Transmembrane</keyword>
<keyword evidence="6" id="KW-1185">Reference proteome</keyword>
<feature type="region of interest" description="Disordered" evidence="2">
    <location>
        <begin position="207"/>
        <end position="307"/>
    </location>
</feature>
<comment type="similarity">
    <text evidence="1">Belongs to the transglycosylase Slt family.</text>
</comment>
<evidence type="ECO:0000256" key="3">
    <source>
        <dbReference type="SAM" id="Phobius"/>
    </source>
</evidence>
<proteinExistence type="inferred from homology"/>
<sequence>MGSKRARGGGGGGLNVPRWAWLLPCAFLPVVLLNLAIAWLGDTHVNPLSFSYLEAKVGALSAYAAHRPSCLVNGHEPLEPLIDAAERRHRLPAGLLRALVKVESESRVHRISPVGAMGPGQLMPTTAAMLGVEDPFDPAPAIDASARYLAEQLRRFRDVRLAVAAYNAGPGAVNGRVPRNGETEFYVPKVLAAWEHTRPAAPVVVAARTAPRATTPRSAPAVKPAAPPKPVLAAKPAAPPKPVLAAKPAAPPKPAPAAKPRSTLAEKSPARAPVSTKPAVTKPAARTKPPASADAQPKPSSASARRG</sequence>
<dbReference type="EMBL" id="JABBJJ010000182">
    <property type="protein sequence ID" value="NMO19395.1"/>
    <property type="molecule type" value="Genomic_DNA"/>
</dbReference>
<evidence type="ECO:0000313" key="6">
    <source>
        <dbReference type="Proteomes" id="UP000518300"/>
    </source>
</evidence>
<dbReference type="RefSeq" id="WP_169348646.1">
    <property type="nucleotide sequence ID" value="NZ_JABBJJ010000182.1"/>
</dbReference>
<evidence type="ECO:0000313" key="5">
    <source>
        <dbReference type="EMBL" id="NMO19395.1"/>
    </source>
</evidence>
<dbReference type="CDD" id="cd00254">
    <property type="entry name" value="LT-like"/>
    <property type="match status" value="1"/>
</dbReference>
<dbReference type="Proteomes" id="UP000518300">
    <property type="component" value="Unassembled WGS sequence"/>
</dbReference>
<dbReference type="PANTHER" id="PTHR37423:SF2">
    <property type="entry name" value="MEMBRANE-BOUND LYTIC MUREIN TRANSGLYCOSYLASE C"/>
    <property type="match status" value="1"/>
</dbReference>
<dbReference type="SUPFAM" id="SSF53955">
    <property type="entry name" value="Lysozyme-like"/>
    <property type="match status" value="1"/>
</dbReference>
<keyword evidence="3" id="KW-0472">Membrane</keyword>
<accession>A0A848LNH2</accession>
<dbReference type="Pfam" id="PF01464">
    <property type="entry name" value="SLT"/>
    <property type="match status" value="1"/>
</dbReference>
<feature type="transmembrane region" description="Helical" evidence="3">
    <location>
        <begin position="21"/>
        <end position="41"/>
    </location>
</feature>
<keyword evidence="3" id="KW-1133">Transmembrane helix</keyword>
<dbReference type="AlphaFoldDB" id="A0A848LNH2"/>
<name>A0A848LNH2_9BACT</name>
<evidence type="ECO:0000256" key="2">
    <source>
        <dbReference type="SAM" id="MobiDB-lite"/>
    </source>
</evidence>
<gene>
    <name evidence="5" type="ORF">HG543_31660</name>
</gene>
<dbReference type="InterPro" id="IPR008258">
    <property type="entry name" value="Transglycosylase_SLT_dom_1"/>
</dbReference>
<feature type="domain" description="Transglycosylase SLT" evidence="4">
    <location>
        <begin position="81"/>
        <end position="183"/>
    </location>
</feature>
<dbReference type="PANTHER" id="PTHR37423">
    <property type="entry name" value="SOLUBLE LYTIC MUREIN TRANSGLYCOSYLASE-RELATED"/>
    <property type="match status" value="1"/>
</dbReference>
<feature type="compositionally biased region" description="Polar residues" evidence="2">
    <location>
        <begin position="298"/>
        <end position="307"/>
    </location>
</feature>
<feature type="compositionally biased region" description="Low complexity" evidence="2">
    <location>
        <begin position="207"/>
        <end position="224"/>
    </location>
</feature>
<reference evidence="5 6" key="1">
    <citation type="submission" date="2020-04" db="EMBL/GenBank/DDBJ databases">
        <title>Draft genome of Pyxidicoccus fallax type strain.</title>
        <authorList>
            <person name="Whitworth D.E."/>
        </authorList>
    </citation>
    <scope>NUCLEOTIDE SEQUENCE [LARGE SCALE GENOMIC DNA]</scope>
    <source>
        <strain evidence="5 6">DSM 14698</strain>
    </source>
</reference>